<evidence type="ECO:0000313" key="10">
    <source>
        <dbReference type="Proteomes" id="UP000654345"/>
    </source>
</evidence>
<keyword evidence="2" id="KW-0479">Metal-binding</keyword>
<evidence type="ECO:0000313" key="9">
    <source>
        <dbReference type="EMBL" id="GHO55285.1"/>
    </source>
</evidence>
<dbReference type="PANTHER" id="PTHR32479:SF17">
    <property type="entry name" value="GLYCOLATE OXIDASE IRON-SULFUR SUBUNIT"/>
    <property type="match status" value="1"/>
</dbReference>
<evidence type="ECO:0000256" key="1">
    <source>
        <dbReference type="ARBA" id="ARBA00022485"/>
    </source>
</evidence>
<reference evidence="9 10" key="1">
    <citation type="journal article" date="2021" name="Int. J. Syst. Evol. Microbiol.">
        <title>Reticulibacter mediterranei gen. nov., sp. nov., within the new family Reticulibacteraceae fam. nov., and Ktedonospora formicarum gen. nov., sp. nov., Ktedonobacter robiniae sp. nov., Dictyobacter formicarum sp. nov. and Dictyobacter arantiisoli sp. nov., belonging to the class Ktedonobacteria.</title>
        <authorList>
            <person name="Yabe S."/>
            <person name="Zheng Y."/>
            <person name="Wang C.M."/>
            <person name="Sakai Y."/>
            <person name="Abe K."/>
            <person name="Yokota A."/>
            <person name="Donadio S."/>
            <person name="Cavaletti L."/>
            <person name="Monciardini P."/>
        </authorList>
    </citation>
    <scope>NUCLEOTIDE SEQUENCE [LARGE SCALE GENOMIC DNA]</scope>
    <source>
        <strain evidence="9 10">SOSP1-30</strain>
    </source>
</reference>
<evidence type="ECO:0000256" key="2">
    <source>
        <dbReference type="ARBA" id="ARBA00022723"/>
    </source>
</evidence>
<evidence type="ECO:0000256" key="4">
    <source>
        <dbReference type="ARBA" id="ARBA00023004"/>
    </source>
</evidence>
<keyword evidence="5" id="KW-0411">Iron-sulfur</keyword>
<feature type="domain" description="4Fe-4S ferredoxin-type" evidence="8">
    <location>
        <begin position="26"/>
        <end position="57"/>
    </location>
</feature>
<dbReference type="RefSeq" id="WP_201371891.1">
    <property type="nucleotide sequence ID" value="NZ_BNJG01000001.1"/>
</dbReference>
<dbReference type="EMBL" id="BNJG01000001">
    <property type="protein sequence ID" value="GHO55285.1"/>
    <property type="molecule type" value="Genomic_DNA"/>
</dbReference>
<feature type="compositionally biased region" description="Basic and acidic residues" evidence="6">
    <location>
        <begin position="1"/>
        <end position="12"/>
    </location>
</feature>
<evidence type="ECO:0000256" key="5">
    <source>
        <dbReference type="ARBA" id="ARBA00023014"/>
    </source>
</evidence>
<keyword evidence="3" id="KW-0677">Repeat</keyword>
<dbReference type="Proteomes" id="UP000654345">
    <property type="component" value="Unassembled WGS sequence"/>
</dbReference>
<dbReference type="PROSITE" id="PS51379">
    <property type="entry name" value="4FE4S_FER_2"/>
    <property type="match status" value="2"/>
</dbReference>
<evidence type="ECO:0000256" key="7">
    <source>
        <dbReference type="SAM" id="Phobius"/>
    </source>
</evidence>
<keyword evidence="7" id="KW-0472">Membrane</keyword>
<dbReference type="Gene3D" id="1.10.1060.10">
    <property type="entry name" value="Alpha-helical ferredoxin"/>
    <property type="match status" value="1"/>
</dbReference>
<name>A0ABQ3USD5_9CHLR</name>
<dbReference type="SUPFAM" id="SSF46548">
    <property type="entry name" value="alpha-helical ferredoxin"/>
    <property type="match status" value="1"/>
</dbReference>
<keyword evidence="1" id="KW-0004">4Fe-4S</keyword>
<dbReference type="PANTHER" id="PTHR32479">
    <property type="entry name" value="GLYCOLATE OXIDASE IRON-SULFUR SUBUNIT"/>
    <property type="match status" value="1"/>
</dbReference>
<keyword evidence="7" id="KW-0812">Transmembrane</keyword>
<feature type="domain" description="4Fe-4S ferredoxin-type" evidence="8">
    <location>
        <begin position="77"/>
        <end position="101"/>
    </location>
</feature>
<feature type="region of interest" description="Disordered" evidence="6">
    <location>
        <begin position="1"/>
        <end position="24"/>
    </location>
</feature>
<keyword evidence="7" id="KW-1133">Transmembrane helix</keyword>
<dbReference type="Pfam" id="PF02754">
    <property type="entry name" value="CCG"/>
    <property type="match status" value="2"/>
</dbReference>
<protein>
    <submittedName>
        <fullName evidence="9">Glycolate oxidase iron-sulfur subunit</fullName>
    </submittedName>
</protein>
<keyword evidence="4" id="KW-0408">Iron</keyword>
<evidence type="ECO:0000256" key="3">
    <source>
        <dbReference type="ARBA" id="ARBA00022737"/>
    </source>
</evidence>
<keyword evidence="10" id="KW-1185">Reference proteome</keyword>
<gene>
    <name evidence="9" type="ORF">KSB_37600</name>
</gene>
<feature type="region of interest" description="Disordered" evidence="6">
    <location>
        <begin position="117"/>
        <end position="142"/>
    </location>
</feature>
<feature type="transmembrane region" description="Helical" evidence="7">
    <location>
        <begin position="502"/>
        <end position="519"/>
    </location>
</feature>
<dbReference type="PROSITE" id="PS00198">
    <property type="entry name" value="4FE4S_FER_1"/>
    <property type="match status" value="1"/>
</dbReference>
<comment type="caution">
    <text evidence="9">The sequence shown here is derived from an EMBL/GenBank/DDBJ whole genome shotgun (WGS) entry which is preliminary data.</text>
</comment>
<evidence type="ECO:0000256" key="6">
    <source>
        <dbReference type="SAM" id="MobiDB-lite"/>
    </source>
</evidence>
<evidence type="ECO:0000259" key="8">
    <source>
        <dbReference type="PROSITE" id="PS51379"/>
    </source>
</evidence>
<organism evidence="9 10">
    <name type="scientific">Ktedonobacter robiniae</name>
    <dbReference type="NCBI Taxonomy" id="2778365"/>
    <lineage>
        <taxon>Bacteria</taxon>
        <taxon>Bacillati</taxon>
        <taxon>Chloroflexota</taxon>
        <taxon>Ktedonobacteria</taxon>
        <taxon>Ktedonobacterales</taxon>
        <taxon>Ktedonobacteraceae</taxon>
        <taxon>Ktedonobacter</taxon>
    </lineage>
</organism>
<accession>A0ABQ3USD5</accession>
<proteinExistence type="predicted"/>
<sequence>MASEPIIRHETYPEITPPTEGPLRRDTHTYDLMRQCIHCGFCLPTCPTYAVLGVEMDSPRGRIYQMQAVAEGRLDISDDFIEHMNCCVGCRACETACPSGVQFGKLIEAAREQIQLADKQPEARTQTVPASEQEEERPNAQGSVAGKLLHRFFFDYMLPSRPITTLVFSGLKIYQRSGLQKLARSTGLIDVANGLPTPFQGKLKLPEQLMNSASGDLFPDLLPEITSAIGVRRYRVGFVSGCIMDQVFRDINEASIRVLAANGCEVITPPQQNCCGALHVHGGEAARGRELARRNIDTFEQYNCDFIIINSAGCGSTLKEYDHMLRDDPAYAERAKTFSHKVKDISEFLAGLTLNPQMGEISRTVAYHDACHLAHGQKIRQQPRQLLKSIPGLRLTELKEADWCCGSAGIYNIVNQEMGNELLERKMNNVAATDAEIIATGNPGCMMQIDMGVRQRGLAMKVVHPIQLLDEAYQQGGLYDQVQQANLEHRSSGRQRQKQRQTLLIGIGLGFLLGLFLLGRRKK</sequence>
<dbReference type="InterPro" id="IPR017900">
    <property type="entry name" value="4Fe4S_Fe_S_CS"/>
</dbReference>
<dbReference type="InterPro" id="IPR017896">
    <property type="entry name" value="4Fe4S_Fe-S-bd"/>
</dbReference>
<dbReference type="Pfam" id="PF13183">
    <property type="entry name" value="Fer4_8"/>
    <property type="match status" value="1"/>
</dbReference>
<dbReference type="InterPro" id="IPR009051">
    <property type="entry name" value="Helical_ferredxn"/>
</dbReference>
<dbReference type="InterPro" id="IPR004017">
    <property type="entry name" value="Cys_rich_dom"/>
</dbReference>